<keyword evidence="3" id="KW-1185">Reference proteome</keyword>
<proteinExistence type="predicted"/>
<gene>
    <name evidence="2" type="ORF">ABVK25_008527</name>
</gene>
<dbReference type="InterPro" id="IPR011333">
    <property type="entry name" value="SKP1/BTB/POZ_sf"/>
</dbReference>
<organism evidence="2 3">
    <name type="scientific">Lepraria finkii</name>
    <dbReference type="NCBI Taxonomy" id="1340010"/>
    <lineage>
        <taxon>Eukaryota</taxon>
        <taxon>Fungi</taxon>
        <taxon>Dikarya</taxon>
        <taxon>Ascomycota</taxon>
        <taxon>Pezizomycotina</taxon>
        <taxon>Lecanoromycetes</taxon>
        <taxon>OSLEUM clade</taxon>
        <taxon>Lecanoromycetidae</taxon>
        <taxon>Lecanorales</taxon>
        <taxon>Lecanorineae</taxon>
        <taxon>Stereocaulaceae</taxon>
        <taxon>Lepraria</taxon>
    </lineage>
</organism>
<accession>A0ABR4B681</accession>
<dbReference type="Pfam" id="PF00651">
    <property type="entry name" value="BTB"/>
    <property type="match status" value="1"/>
</dbReference>
<evidence type="ECO:0000259" key="1">
    <source>
        <dbReference type="PROSITE" id="PS50097"/>
    </source>
</evidence>
<dbReference type="Gene3D" id="3.30.710.10">
    <property type="entry name" value="Potassium Channel Kv1.1, Chain A"/>
    <property type="match status" value="1"/>
</dbReference>
<comment type="caution">
    <text evidence="2">The sequence shown here is derived from an EMBL/GenBank/DDBJ whole genome shotgun (WGS) entry which is preliminary data.</text>
</comment>
<name>A0ABR4B681_9LECA</name>
<reference evidence="2 3" key="1">
    <citation type="submission" date="2024-09" db="EMBL/GenBank/DDBJ databases">
        <title>Rethinking Asexuality: The Enigmatic Case of Functional Sexual Genes in Lepraria (Stereocaulaceae).</title>
        <authorList>
            <person name="Doellman M."/>
            <person name="Sun Y."/>
            <person name="Barcenas-Pena A."/>
            <person name="Lumbsch H.T."/>
            <person name="Grewe F."/>
        </authorList>
    </citation>
    <scope>NUCLEOTIDE SEQUENCE [LARGE SCALE GENOMIC DNA]</scope>
    <source>
        <strain evidence="2 3">Grewe 0041</strain>
    </source>
</reference>
<dbReference type="EMBL" id="JBHFEH010000037">
    <property type="protein sequence ID" value="KAL2051278.1"/>
    <property type="molecule type" value="Genomic_DNA"/>
</dbReference>
<dbReference type="PANTHER" id="PTHR47843:SF2">
    <property type="entry name" value="BTB DOMAIN-CONTAINING PROTEIN"/>
    <property type="match status" value="1"/>
</dbReference>
<dbReference type="PROSITE" id="PS50097">
    <property type="entry name" value="BTB"/>
    <property type="match status" value="1"/>
</dbReference>
<dbReference type="InterPro" id="IPR000210">
    <property type="entry name" value="BTB/POZ_dom"/>
</dbReference>
<dbReference type="SUPFAM" id="SSF54695">
    <property type="entry name" value="POZ domain"/>
    <property type="match status" value="1"/>
</dbReference>
<protein>
    <recommendedName>
        <fullName evidence="1">BTB domain-containing protein</fullName>
    </recommendedName>
</protein>
<feature type="domain" description="BTB" evidence="1">
    <location>
        <begin position="48"/>
        <end position="113"/>
    </location>
</feature>
<evidence type="ECO:0000313" key="3">
    <source>
        <dbReference type="Proteomes" id="UP001590951"/>
    </source>
</evidence>
<dbReference type="Proteomes" id="UP001590951">
    <property type="component" value="Unassembled WGS sequence"/>
</dbReference>
<sequence>MGIIVGFLENELSTRIRLSHEHKGDHGGREGRVQARNGDRRSSFLYDELVTVLVGPEKHRFDIHKTLLCKSSDFFEAAFNGSLKEKKRTTILPEQGVSTFKYYVHWLYTHNLSGYFYPPTETPTVKELETTAREEMAEKQQCELYLIDMDNSKWRNFYLAKNSDLPFHLLIELYILADALQVRGLKDRIITTLIGVYGYIVPKYLKKPLKSASLPFWESGFRRPDWMPPAARAINLAFENLPRGAALCAVLIVLFVDNISTAFFSREDLCCEFLGRSLNMVIGR</sequence>
<dbReference type="PANTHER" id="PTHR47843">
    <property type="entry name" value="BTB DOMAIN-CONTAINING PROTEIN-RELATED"/>
    <property type="match status" value="1"/>
</dbReference>
<evidence type="ECO:0000313" key="2">
    <source>
        <dbReference type="EMBL" id="KAL2051278.1"/>
    </source>
</evidence>
<dbReference type="CDD" id="cd18186">
    <property type="entry name" value="BTB_POZ_ZBTB_KLHL-like"/>
    <property type="match status" value="1"/>
</dbReference>